<dbReference type="InterPro" id="IPR035396">
    <property type="entry name" value="Bac_rhamnosid6H"/>
</dbReference>
<gene>
    <name evidence="3" type="ORF">PGRAT_23740</name>
</gene>
<dbReference type="InterPro" id="IPR035398">
    <property type="entry name" value="Bac_rhamnosid_C"/>
</dbReference>
<dbReference type="GO" id="GO:0005975">
    <property type="term" value="P:carbohydrate metabolic process"/>
    <property type="evidence" value="ECO:0007669"/>
    <property type="project" value="InterPro"/>
</dbReference>
<protein>
    <recommendedName>
        <fullName evidence="5">Alpha-L-rhamnosidase six-hairpin glycosidase domain-containing protein</fullName>
    </recommendedName>
</protein>
<dbReference type="Gene3D" id="2.60.420.10">
    <property type="entry name" value="Maltose phosphorylase, domain 3"/>
    <property type="match status" value="1"/>
</dbReference>
<dbReference type="PANTHER" id="PTHR34987:SF2">
    <property type="entry name" value="B, PUTATIVE (AFU_ORTHOLOGUE AFUA_7G05040)-RELATED"/>
    <property type="match status" value="1"/>
</dbReference>
<evidence type="ECO:0000313" key="4">
    <source>
        <dbReference type="Proteomes" id="UP000029500"/>
    </source>
</evidence>
<feature type="domain" description="Alpha-L-rhamnosidase six-hairpin glycosidase" evidence="1">
    <location>
        <begin position="243"/>
        <end position="500"/>
    </location>
</feature>
<dbReference type="Gene3D" id="2.60.120.260">
    <property type="entry name" value="Galactose-binding domain-like"/>
    <property type="match status" value="1"/>
</dbReference>
<dbReference type="Pfam" id="PF17389">
    <property type="entry name" value="Bac_rhamnosid6H"/>
    <property type="match status" value="1"/>
</dbReference>
<reference evidence="3 4" key="1">
    <citation type="submission" date="2014-08" db="EMBL/GenBank/DDBJ databases">
        <title>Comparative genomics of the Paenibacillus odorifer group.</title>
        <authorList>
            <person name="den Bakker H.C."/>
            <person name="Tsai Y.-C."/>
            <person name="Martin N."/>
            <person name="Korlach J."/>
            <person name="Wiedmann M."/>
        </authorList>
    </citation>
    <scope>NUCLEOTIDE SEQUENCE [LARGE SCALE GENOMIC DNA]</scope>
    <source>
        <strain evidence="3 4">DSM 15220</strain>
    </source>
</reference>
<evidence type="ECO:0000259" key="1">
    <source>
        <dbReference type="Pfam" id="PF17389"/>
    </source>
</evidence>
<dbReference type="eggNOG" id="COG3408">
    <property type="taxonomic scope" value="Bacteria"/>
</dbReference>
<dbReference type="KEGG" id="pgm:PGRAT_23740"/>
<dbReference type="InterPro" id="IPR008928">
    <property type="entry name" value="6-hairpin_glycosidase_sf"/>
</dbReference>
<dbReference type="Pfam" id="PF17390">
    <property type="entry name" value="Bac_rhamnosid_C"/>
    <property type="match status" value="1"/>
</dbReference>
<dbReference type="STRING" id="189425.PGRAT_23740"/>
<organism evidence="3 4">
    <name type="scientific">Paenibacillus graminis</name>
    <dbReference type="NCBI Taxonomy" id="189425"/>
    <lineage>
        <taxon>Bacteria</taxon>
        <taxon>Bacillati</taxon>
        <taxon>Bacillota</taxon>
        <taxon>Bacilli</taxon>
        <taxon>Bacillales</taxon>
        <taxon>Paenibacillaceae</taxon>
        <taxon>Paenibacillus</taxon>
    </lineage>
</organism>
<dbReference type="HOGENOM" id="CLU_009782_0_1_9"/>
<dbReference type="PANTHER" id="PTHR34987">
    <property type="entry name" value="C, PUTATIVE (AFU_ORTHOLOGUE AFUA_3G02880)-RELATED"/>
    <property type="match status" value="1"/>
</dbReference>
<dbReference type="AlphaFoldDB" id="A0A089M939"/>
<dbReference type="SUPFAM" id="SSF48208">
    <property type="entry name" value="Six-hairpin glycosidases"/>
    <property type="match status" value="1"/>
</dbReference>
<evidence type="ECO:0000259" key="2">
    <source>
        <dbReference type="Pfam" id="PF17390"/>
    </source>
</evidence>
<dbReference type="Proteomes" id="UP000029500">
    <property type="component" value="Chromosome"/>
</dbReference>
<dbReference type="Gene3D" id="1.50.10.10">
    <property type="match status" value="1"/>
</dbReference>
<proteinExistence type="predicted"/>
<dbReference type="EMBL" id="CP009287">
    <property type="protein sequence ID" value="AIQ70316.1"/>
    <property type="molecule type" value="Genomic_DNA"/>
</dbReference>
<evidence type="ECO:0000313" key="3">
    <source>
        <dbReference type="EMBL" id="AIQ70316.1"/>
    </source>
</evidence>
<accession>A0A089M939</accession>
<dbReference type="InterPro" id="IPR012341">
    <property type="entry name" value="6hp_glycosidase-like_sf"/>
</dbReference>
<sequence>MLADLTTGFADWQAAVDDAITVHSDNQYTIYMGAIAERVKGALLPRRWKEEAEPEGGWYQAEKSDPCLSIGDPYPHFIVPTLPLVSRPIPLLYERQREFVREMPIRQNDLDSFSFYSSVDANYEVNLPPHSNLVIELDAGELVTGYPLYYIDQGKGAKVTFRYAERYFEPGNVKNSTVRDDAYNGVIMGFEDIYYPSGQAELYEPFWLRTFRFIRIEVQTGESPILLRRPRYLESAYPLQAKSSVASPADWVEPLYNVSLRTLQFCMHETYEDCPYYEQMQFIMDTRLQALFTYSVGGDIGLARKALEDFHCSLLPEGITQNRFPSTMVQIIPSFSLHYIFMLHDYYQQTGDTELVKRYRPTVDAILDWFERKVGNTGLVERIGYWEYIDWVTEWEAGEPAASKEGPSTVHNLVYVSALQVAAQLSIVTGRSQVGEEYELRARGILQSIERLCWSEQQGMYCEGPAFEQYSQHAQLWAVLTGLSTGEKAKRVMNNALDKPEVLKCSFSMAFFLFRALEKAGMYERTVELMNQWIELLPLNLTTLPETPTESRSDCHAWSALPLYELTHCILGVKSLKPGWCEVLIEPHTLNLPEMKGEISTPAGIISVNWKKTDKAFYIAGNVPDGIALTVRWNGVIDVNYPNGGSFNESVNCDTSL</sequence>
<evidence type="ECO:0008006" key="5">
    <source>
        <dbReference type="Google" id="ProtNLM"/>
    </source>
</evidence>
<name>A0A089M939_9BACL</name>
<feature type="domain" description="Alpha-L-rhamnosidase C-terminal" evidence="2">
    <location>
        <begin position="572"/>
        <end position="631"/>
    </location>
</feature>
<keyword evidence="4" id="KW-1185">Reference proteome</keyword>